<sequence>MYSMGNWDECLRISEYNVKGQYCLVNATFDPLKSEPNPDLDQLKEKASVWDALKKGENEEKIIRLKIGLLTEKKNCQVLATDVILVHTKHFNPPDVQIYFLEEENGQYWMTGFAKSI</sequence>
<proteinExistence type="predicted"/>
<gene>
    <name evidence="1" type="ORF">V9T40_005469</name>
</gene>
<name>A0AAN9THE6_9HEMI</name>
<keyword evidence="2" id="KW-1185">Reference proteome</keyword>
<accession>A0AAN9THE6</accession>
<reference evidence="1 2" key="1">
    <citation type="submission" date="2024-03" db="EMBL/GenBank/DDBJ databases">
        <title>Adaptation during the transition from Ophiocordyceps entomopathogen to insect associate is accompanied by gene loss and intensified selection.</title>
        <authorList>
            <person name="Ward C.M."/>
            <person name="Onetto C.A."/>
            <person name="Borneman A.R."/>
        </authorList>
    </citation>
    <scope>NUCLEOTIDE SEQUENCE [LARGE SCALE GENOMIC DNA]</scope>
    <source>
        <strain evidence="1">AWRI1</strain>
        <tissue evidence="1">Single Adult Female</tissue>
    </source>
</reference>
<organism evidence="1 2">
    <name type="scientific">Parthenolecanium corni</name>
    <dbReference type="NCBI Taxonomy" id="536013"/>
    <lineage>
        <taxon>Eukaryota</taxon>
        <taxon>Metazoa</taxon>
        <taxon>Ecdysozoa</taxon>
        <taxon>Arthropoda</taxon>
        <taxon>Hexapoda</taxon>
        <taxon>Insecta</taxon>
        <taxon>Pterygota</taxon>
        <taxon>Neoptera</taxon>
        <taxon>Paraneoptera</taxon>
        <taxon>Hemiptera</taxon>
        <taxon>Sternorrhyncha</taxon>
        <taxon>Coccoidea</taxon>
        <taxon>Coccidae</taxon>
        <taxon>Parthenolecanium</taxon>
    </lineage>
</organism>
<dbReference type="EMBL" id="JBBCAQ010000023">
    <property type="protein sequence ID" value="KAK7588224.1"/>
    <property type="molecule type" value="Genomic_DNA"/>
</dbReference>
<dbReference type="Proteomes" id="UP001367676">
    <property type="component" value="Unassembled WGS sequence"/>
</dbReference>
<evidence type="ECO:0000313" key="2">
    <source>
        <dbReference type="Proteomes" id="UP001367676"/>
    </source>
</evidence>
<comment type="caution">
    <text evidence="1">The sequence shown here is derived from an EMBL/GenBank/DDBJ whole genome shotgun (WGS) entry which is preliminary data.</text>
</comment>
<dbReference type="AlphaFoldDB" id="A0AAN9THE6"/>
<protein>
    <submittedName>
        <fullName evidence="1">Uncharacterized protein</fullName>
    </submittedName>
</protein>
<evidence type="ECO:0000313" key="1">
    <source>
        <dbReference type="EMBL" id="KAK7588224.1"/>
    </source>
</evidence>